<evidence type="ECO:0008006" key="3">
    <source>
        <dbReference type="Google" id="ProtNLM"/>
    </source>
</evidence>
<dbReference type="EMBL" id="MFJZ01000039">
    <property type="protein sequence ID" value="OGG29713.1"/>
    <property type="molecule type" value="Genomic_DNA"/>
</dbReference>
<sequence length="268" mass="30947">MTKPCFCGDRKTKLLYLSGIYRIEQCLTCGQVRIVSSGSTHRVGYYQDEDVAYYVEKQDMFRRIFREKLAFIRRFKQRGTLLDIGAGVGLFVDEARSMGYDAVGVEPSGASVRAARKHLGVSLQPGEFHKKYFKTLFDIVLMNHVLEHMEDPKRVLGEVRDVLSPQGVLVIGVPNFGSFLAWFKRDRWQSLIPDEHRWQFTLQTLDQLVVPFGFGRVGVSWENHDRSMLAWWKQVAYRLIDMVALFTGKAEAMLVVYQKSKEHMEQNP</sequence>
<protein>
    <recommendedName>
        <fullName evidence="3">Methyltransferase type 11 domain-containing protein</fullName>
    </recommendedName>
</protein>
<name>A0A1F6AYW1_9BACT</name>
<gene>
    <name evidence="1" type="ORF">A2973_04845</name>
</gene>
<dbReference type="CDD" id="cd02440">
    <property type="entry name" value="AdoMet_MTases"/>
    <property type="match status" value="1"/>
</dbReference>
<dbReference type="InterPro" id="IPR029063">
    <property type="entry name" value="SAM-dependent_MTases_sf"/>
</dbReference>
<comment type="caution">
    <text evidence="1">The sequence shown here is derived from an EMBL/GenBank/DDBJ whole genome shotgun (WGS) entry which is preliminary data.</text>
</comment>
<dbReference type="SUPFAM" id="SSF53335">
    <property type="entry name" value="S-adenosyl-L-methionine-dependent methyltransferases"/>
    <property type="match status" value="1"/>
</dbReference>
<dbReference type="PANTHER" id="PTHR43861:SF6">
    <property type="entry name" value="METHYLTRANSFERASE TYPE 11"/>
    <property type="match status" value="1"/>
</dbReference>
<dbReference type="Proteomes" id="UP000176409">
    <property type="component" value="Unassembled WGS sequence"/>
</dbReference>
<dbReference type="PANTHER" id="PTHR43861">
    <property type="entry name" value="TRANS-ACONITATE 2-METHYLTRANSFERASE-RELATED"/>
    <property type="match status" value="1"/>
</dbReference>
<dbReference type="AlphaFoldDB" id="A0A1F6AYW1"/>
<dbReference type="Pfam" id="PF13489">
    <property type="entry name" value="Methyltransf_23"/>
    <property type="match status" value="1"/>
</dbReference>
<accession>A0A1F6AYW1</accession>
<proteinExistence type="predicted"/>
<evidence type="ECO:0000313" key="2">
    <source>
        <dbReference type="Proteomes" id="UP000176409"/>
    </source>
</evidence>
<evidence type="ECO:0000313" key="1">
    <source>
        <dbReference type="EMBL" id="OGG29713.1"/>
    </source>
</evidence>
<dbReference type="STRING" id="1798396.A2973_04845"/>
<dbReference type="Gene3D" id="3.40.50.150">
    <property type="entry name" value="Vaccinia Virus protein VP39"/>
    <property type="match status" value="1"/>
</dbReference>
<reference evidence="1 2" key="1">
    <citation type="journal article" date="2016" name="Nat. Commun.">
        <title>Thousands of microbial genomes shed light on interconnected biogeochemical processes in an aquifer system.</title>
        <authorList>
            <person name="Anantharaman K."/>
            <person name="Brown C.T."/>
            <person name="Hug L.A."/>
            <person name="Sharon I."/>
            <person name="Castelle C.J."/>
            <person name="Probst A.J."/>
            <person name="Thomas B.C."/>
            <person name="Singh A."/>
            <person name="Wilkins M.J."/>
            <person name="Karaoz U."/>
            <person name="Brodie E.L."/>
            <person name="Williams K.H."/>
            <person name="Hubbard S.S."/>
            <person name="Banfield J.F."/>
        </authorList>
    </citation>
    <scope>NUCLEOTIDE SEQUENCE [LARGE SCALE GENOMIC DNA]</scope>
</reference>
<organism evidence="1 2">
    <name type="scientific">Candidatus Gottesmanbacteria bacterium RIFCSPLOWO2_01_FULL_49_10</name>
    <dbReference type="NCBI Taxonomy" id="1798396"/>
    <lineage>
        <taxon>Bacteria</taxon>
        <taxon>Candidatus Gottesmaniibacteriota</taxon>
    </lineage>
</organism>